<dbReference type="RefSeq" id="XP_075109568.1">
    <property type="nucleotide sequence ID" value="XM_075253467.1"/>
</dbReference>
<dbReference type="Proteomes" id="UP000790787">
    <property type="component" value="Chromosome 1"/>
</dbReference>
<accession>A0AC58UJA0</accession>
<reference evidence="1" key="1">
    <citation type="journal article" date="2014" name="Nat. Commun.">
        <title>The tobacco genome sequence and its comparison with those of tomato and potato.</title>
        <authorList>
            <person name="Sierro N."/>
            <person name="Battey J.N."/>
            <person name="Ouadi S."/>
            <person name="Bakaher N."/>
            <person name="Bovet L."/>
            <person name="Willig A."/>
            <person name="Goepfert S."/>
            <person name="Peitsch M.C."/>
            <person name="Ivanov N.V."/>
        </authorList>
    </citation>
    <scope>NUCLEOTIDE SEQUENCE [LARGE SCALE GENOMIC DNA]</scope>
</reference>
<organism evidence="1 2">
    <name type="scientific">Nicotiana tabacum</name>
    <name type="common">Common tobacco</name>
    <dbReference type="NCBI Taxonomy" id="4097"/>
    <lineage>
        <taxon>Eukaryota</taxon>
        <taxon>Viridiplantae</taxon>
        <taxon>Streptophyta</taxon>
        <taxon>Embryophyta</taxon>
        <taxon>Tracheophyta</taxon>
        <taxon>Spermatophyta</taxon>
        <taxon>Magnoliopsida</taxon>
        <taxon>eudicotyledons</taxon>
        <taxon>Gunneridae</taxon>
        <taxon>Pentapetalae</taxon>
        <taxon>asterids</taxon>
        <taxon>lamiids</taxon>
        <taxon>Solanales</taxon>
        <taxon>Solanaceae</taxon>
        <taxon>Nicotianoideae</taxon>
        <taxon>Nicotianeae</taxon>
        <taxon>Nicotiana</taxon>
    </lineage>
</organism>
<evidence type="ECO:0000313" key="2">
    <source>
        <dbReference type="RefSeq" id="XP_075109568.1"/>
    </source>
</evidence>
<name>A0AC58UJA0_TOBAC</name>
<proteinExistence type="predicted"/>
<gene>
    <name evidence="2" type="primary">LOC142181126</name>
</gene>
<reference evidence="2" key="2">
    <citation type="submission" date="2025-08" db="UniProtKB">
        <authorList>
            <consortium name="RefSeq"/>
        </authorList>
    </citation>
    <scope>IDENTIFICATION</scope>
    <source>
        <tissue evidence="2">Leaf</tissue>
    </source>
</reference>
<evidence type="ECO:0000313" key="1">
    <source>
        <dbReference type="Proteomes" id="UP000790787"/>
    </source>
</evidence>
<keyword evidence="1" id="KW-1185">Reference proteome</keyword>
<protein>
    <submittedName>
        <fullName evidence="2">Uncharacterized protein LOC142181126 isoform X2</fullName>
    </submittedName>
</protein>
<sequence>MLISLAVWLYECCSTVSTELATRCSDSIPRILRWSATKGQIWLTAFEEKMIKPEWIKFTSMTESGEEIGVLTLPNKIEYEDEQGARSSEVPNADSPTLEPKHTDCQEDKESVAKKLRKLEKRIEQVDGKLEDFRKAVFEELHDLRVFIDDSVKSALNLINRKYDVDEAKFVQNMFQNMLTYIQNFKKQLR</sequence>